<keyword evidence="7" id="KW-0805">Transcription regulation</keyword>
<dbReference type="Proteomes" id="UP001162483">
    <property type="component" value="Unassembled WGS sequence"/>
</dbReference>
<keyword evidence="8" id="KW-0238">DNA-binding</keyword>
<dbReference type="PANTHER" id="PTHR24393:SF15">
    <property type="entry name" value="IP01243P-RELATED"/>
    <property type="match status" value="1"/>
</dbReference>
<evidence type="ECO:0000256" key="12">
    <source>
        <dbReference type="SAM" id="MobiDB-lite"/>
    </source>
</evidence>
<evidence type="ECO:0000256" key="4">
    <source>
        <dbReference type="ARBA" id="ARBA00022737"/>
    </source>
</evidence>
<keyword evidence="5 11" id="KW-0863">Zinc-finger</keyword>
<comment type="caution">
    <text evidence="14">The sequence shown here is derived from an EMBL/GenBank/DDBJ whole genome shotgun (WGS) entry which is preliminary data.</text>
</comment>
<protein>
    <recommendedName>
        <fullName evidence="13">C2H2-type domain-containing protein</fullName>
    </recommendedName>
</protein>
<evidence type="ECO:0000256" key="6">
    <source>
        <dbReference type="ARBA" id="ARBA00022833"/>
    </source>
</evidence>
<feature type="region of interest" description="Disordered" evidence="12">
    <location>
        <begin position="18"/>
        <end position="82"/>
    </location>
</feature>
<evidence type="ECO:0000256" key="10">
    <source>
        <dbReference type="ARBA" id="ARBA00023242"/>
    </source>
</evidence>
<name>A0ABN9EIA0_9NEOB</name>
<evidence type="ECO:0000259" key="13">
    <source>
        <dbReference type="PROSITE" id="PS50157"/>
    </source>
</evidence>
<evidence type="ECO:0000256" key="8">
    <source>
        <dbReference type="ARBA" id="ARBA00023125"/>
    </source>
</evidence>
<keyword evidence="15" id="KW-1185">Reference proteome</keyword>
<dbReference type="SUPFAM" id="SSF57667">
    <property type="entry name" value="beta-beta-alpha zinc fingers"/>
    <property type="match status" value="1"/>
</dbReference>
<reference evidence="14" key="1">
    <citation type="submission" date="2023-05" db="EMBL/GenBank/DDBJ databases">
        <authorList>
            <person name="Stuckert A."/>
        </authorList>
    </citation>
    <scope>NUCLEOTIDE SEQUENCE</scope>
</reference>
<comment type="subcellular location">
    <subcellularLocation>
        <location evidence="1">Nucleus</location>
    </subcellularLocation>
</comment>
<keyword evidence="4" id="KW-0677">Repeat</keyword>
<sequence>DENLIYVKVEVKDEEDEELYVKEDGLSQEEEIPPEISTDPRVTRDTQTDVKAEEEEIGSVGIKEEETPTETGTDGQYKSKNLENLPTLDGEIEDDIIYDSLEENPVAPNLYQVHHREGPQTDTTTQVESVPHPHLVIHLTAHRESETFLSSECGKYFSQRADLTSHQQGHEGEKPYSCFECSKCFSQKNSNSLDTRKFTQPRSRFHVQNVGNVFLRGLISTHIR</sequence>
<dbReference type="PROSITE" id="PS50157">
    <property type="entry name" value="ZINC_FINGER_C2H2_2"/>
    <property type="match status" value="1"/>
</dbReference>
<evidence type="ECO:0000256" key="9">
    <source>
        <dbReference type="ARBA" id="ARBA00023163"/>
    </source>
</evidence>
<organism evidence="14 15">
    <name type="scientific">Staurois parvus</name>
    <dbReference type="NCBI Taxonomy" id="386267"/>
    <lineage>
        <taxon>Eukaryota</taxon>
        <taxon>Metazoa</taxon>
        <taxon>Chordata</taxon>
        <taxon>Craniata</taxon>
        <taxon>Vertebrata</taxon>
        <taxon>Euteleostomi</taxon>
        <taxon>Amphibia</taxon>
        <taxon>Batrachia</taxon>
        <taxon>Anura</taxon>
        <taxon>Neobatrachia</taxon>
        <taxon>Ranoidea</taxon>
        <taxon>Ranidae</taxon>
        <taxon>Staurois</taxon>
    </lineage>
</organism>
<evidence type="ECO:0000256" key="1">
    <source>
        <dbReference type="ARBA" id="ARBA00004123"/>
    </source>
</evidence>
<feature type="domain" description="C2H2-type" evidence="13">
    <location>
        <begin position="148"/>
        <end position="175"/>
    </location>
</feature>
<dbReference type="InterPro" id="IPR013087">
    <property type="entry name" value="Znf_C2H2_type"/>
</dbReference>
<proteinExistence type="inferred from homology"/>
<evidence type="ECO:0000256" key="11">
    <source>
        <dbReference type="PROSITE-ProRule" id="PRU00042"/>
    </source>
</evidence>
<evidence type="ECO:0000313" key="14">
    <source>
        <dbReference type="EMBL" id="CAI9584378.1"/>
    </source>
</evidence>
<evidence type="ECO:0000256" key="3">
    <source>
        <dbReference type="ARBA" id="ARBA00022723"/>
    </source>
</evidence>
<feature type="compositionally biased region" description="Basic and acidic residues" evidence="12">
    <location>
        <begin position="41"/>
        <end position="51"/>
    </location>
</feature>
<comment type="similarity">
    <text evidence="2">Belongs to the krueppel C2H2-type zinc-finger protein family.</text>
</comment>
<gene>
    <name evidence="14" type="ORF">SPARVUS_LOCUS10001904</name>
</gene>
<accession>A0ABN9EIA0</accession>
<dbReference type="EMBL" id="CATNWA010015544">
    <property type="protein sequence ID" value="CAI9584378.1"/>
    <property type="molecule type" value="Genomic_DNA"/>
</dbReference>
<evidence type="ECO:0000313" key="15">
    <source>
        <dbReference type="Proteomes" id="UP001162483"/>
    </source>
</evidence>
<evidence type="ECO:0000256" key="2">
    <source>
        <dbReference type="ARBA" id="ARBA00006991"/>
    </source>
</evidence>
<evidence type="ECO:0000256" key="5">
    <source>
        <dbReference type="ARBA" id="ARBA00022771"/>
    </source>
</evidence>
<feature type="non-terminal residue" evidence="14">
    <location>
        <position position="1"/>
    </location>
</feature>
<keyword evidence="6" id="KW-0862">Zinc</keyword>
<dbReference type="Gene3D" id="3.30.160.60">
    <property type="entry name" value="Classic Zinc Finger"/>
    <property type="match status" value="2"/>
</dbReference>
<keyword evidence="3" id="KW-0479">Metal-binding</keyword>
<dbReference type="PANTHER" id="PTHR24393">
    <property type="entry name" value="ZINC FINGER PROTEIN"/>
    <property type="match status" value="1"/>
</dbReference>
<keyword evidence="9" id="KW-0804">Transcription</keyword>
<evidence type="ECO:0000256" key="7">
    <source>
        <dbReference type="ARBA" id="ARBA00023015"/>
    </source>
</evidence>
<dbReference type="InterPro" id="IPR036236">
    <property type="entry name" value="Znf_C2H2_sf"/>
</dbReference>
<keyword evidence="10" id="KW-0539">Nucleus</keyword>